<reference evidence="2" key="2">
    <citation type="submission" date="2015-01" db="EMBL/GenBank/DDBJ databases">
        <title>Evolutionary Origins and Diversification of the Mycorrhizal Mutualists.</title>
        <authorList>
            <consortium name="DOE Joint Genome Institute"/>
            <consortium name="Mycorrhizal Genomics Consortium"/>
            <person name="Kohler A."/>
            <person name="Kuo A."/>
            <person name="Nagy L.G."/>
            <person name="Floudas D."/>
            <person name="Copeland A."/>
            <person name="Barry K.W."/>
            <person name="Cichocki N."/>
            <person name="Veneault-Fourrey C."/>
            <person name="LaButti K."/>
            <person name="Lindquist E.A."/>
            <person name="Lipzen A."/>
            <person name="Lundell T."/>
            <person name="Morin E."/>
            <person name="Murat C."/>
            <person name="Riley R."/>
            <person name="Ohm R."/>
            <person name="Sun H."/>
            <person name="Tunlid A."/>
            <person name="Henrissat B."/>
            <person name="Grigoriev I.V."/>
            <person name="Hibbett D.S."/>
            <person name="Martin F."/>
        </authorList>
    </citation>
    <scope>NUCLEOTIDE SEQUENCE [LARGE SCALE GENOMIC DNA]</scope>
    <source>
        <strain evidence="2">MAFF 305830</strain>
    </source>
</reference>
<dbReference type="AlphaFoldDB" id="A0A0C2W0W3"/>
<proteinExistence type="predicted"/>
<dbReference type="Gene3D" id="3.80.10.10">
    <property type="entry name" value="Ribonuclease Inhibitor"/>
    <property type="match status" value="1"/>
</dbReference>
<dbReference type="Proteomes" id="UP000054097">
    <property type="component" value="Unassembled WGS sequence"/>
</dbReference>
<dbReference type="OrthoDB" id="2754773at2759"/>
<evidence type="ECO:0000313" key="2">
    <source>
        <dbReference type="Proteomes" id="UP000054097"/>
    </source>
</evidence>
<sequence>MPQLIAPSASLGNTQNRRIKILEEINLLTLVGASNDSGKICALKNEYNKVVNDLYRDTPGKLWDIIAVYPPDIWIKIIQHVLPPYYSAASLLYLTMVSVRWQKAIISSPVLWAHIEICGSDEDSLAAIETCIVLSQNSELLLSIYVPLLHDAEVIDSILRRVNSRLRKVIVRADIRVIGEQPTNAIFDGHIRWVMKLLLGSPHYIPNITQIDVVYPTTNRVVHMNHDIPDVLNKVLPRHLTQITGWCFCAGLLKLPLDFSARLQAFTTCRPVEELAPFLRQLVDLRDLTIAETSGAIVTKTIMPKDFGRMSTLNTLTFDGQFTPVLMDILASTISHLSELKLILPYTKCYRLLEHLGTATRLVKMSLQIREKGVGLYEDTTLDSPYPHLDTYRHVPTLRTLEIYVDGTYTPENLITPVVKFFIAGLGELTTGVENAFFSLDLAEYLLPDVLAYIPRLPNLKDFHLDGSRRYLKFKKQAEIFTPTLETLSSTSSQILSLLKAPNLHSLSLFWDQLCEQTILEDHPNVHALQILETSQDLIDFPQGCLPSLRTLNLMVSGFERLRFTDFLYLQEISITAEAETPIATSLCLAILYDPEKCPSLGNIVLIECAPEWDILFLMLERRNFLTRLGISRINRITLPYIPHHLRDPLASLLRGVYTKRPPNEELSFLGMMELAFDENMYV</sequence>
<name>A0A0C2W0W3_SERVB</name>
<dbReference type="InterPro" id="IPR032675">
    <property type="entry name" value="LRR_dom_sf"/>
</dbReference>
<dbReference type="EMBL" id="KN824471">
    <property type="protein sequence ID" value="KIM20133.1"/>
    <property type="molecule type" value="Genomic_DNA"/>
</dbReference>
<dbReference type="HOGENOM" id="CLU_015287_2_0_1"/>
<organism evidence="1 2">
    <name type="scientific">Serendipita vermifera MAFF 305830</name>
    <dbReference type="NCBI Taxonomy" id="933852"/>
    <lineage>
        <taxon>Eukaryota</taxon>
        <taxon>Fungi</taxon>
        <taxon>Dikarya</taxon>
        <taxon>Basidiomycota</taxon>
        <taxon>Agaricomycotina</taxon>
        <taxon>Agaricomycetes</taxon>
        <taxon>Sebacinales</taxon>
        <taxon>Serendipitaceae</taxon>
        <taxon>Serendipita</taxon>
    </lineage>
</organism>
<reference evidence="1 2" key="1">
    <citation type="submission" date="2014-04" db="EMBL/GenBank/DDBJ databases">
        <authorList>
            <consortium name="DOE Joint Genome Institute"/>
            <person name="Kuo A."/>
            <person name="Zuccaro A."/>
            <person name="Kohler A."/>
            <person name="Nagy L.G."/>
            <person name="Floudas D."/>
            <person name="Copeland A."/>
            <person name="Barry K.W."/>
            <person name="Cichocki N."/>
            <person name="Veneault-Fourrey C."/>
            <person name="LaButti K."/>
            <person name="Lindquist E.A."/>
            <person name="Lipzen A."/>
            <person name="Lundell T."/>
            <person name="Morin E."/>
            <person name="Murat C."/>
            <person name="Sun H."/>
            <person name="Tunlid A."/>
            <person name="Henrissat B."/>
            <person name="Grigoriev I.V."/>
            <person name="Hibbett D.S."/>
            <person name="Martin F."/>
            <person name="Nordberg H.P."/>
            <person name="Cantor M.N."/>
            <person name="Hua S.X."/>
        </authorList>
    </citation>
    <scope>NUCLEOTIDE SEQUENCE [LARGE SCALE GENOMIC DNA]</scope>
    <source>
        <strain evidence="1 2">MAFF 305830</strain>
    </source>
</reference>
<keyword evidence="2" id="KW-1185">Reference proteome</keyword>
<dbReference type="SUPFAM" id="SSF52047">
    <property type="entry name" value="RNI-like"/>
    <property type="match status" value="1"/>
</dbReference>
<gene>
    <name evidence="1" type="ORF">M408DRAFT_30619</name>
</gene>
<evidence type="ECO:0000313" key="1">
    <source>
        <dbReference type="EMBL" id="KIM20133.1"/>
    </source>
</evidence>
<protein>
    <recommendedName>
        <fullName evidence="3">F-box domain-containing protein</fullName>
    </recommendedName>
</protein>
<evidence type="ECO:0008006" key="3">
    <source>
        <dbReference type="Google" id="ProtNLM"/>
    </source>
</evidence>
<accession>A0A0C2W0W3</accession>